<dbReference type="GO" id="GO:0005829">
    <property type="term" value="C:cytosol"/>
    <property type="evidence" value="ECO:0007669"/>
    <property type="project" value="TreeGrafter"/>
</dbReference>
<dbReference type="Gene3D" id="3.10.196.10">
    <property type="entry name" value="Vitamin B12-dependent methionine synthase, activation domain"/>
    <property type="match status" value="1"/>
</dbReference>
<feature type="domain" description="AdoMet activation" evidence="2">
    <location>
        <begin position="1"/>
        <end position="67"/>
    </location>
</feature>
<organism evidence="3 4">
    <name type="scientific">Haemophilus influenzae</name>
    <dbReference type="NCBI Taxonomy" id="727"/>
    <lineage>
        <taxon>Bacteria</taxon>
        <taxon>Pseudomonadati</taxon>
        <taxon>Pseudomonadota</taxon>
        <taxon>Gammaproteobacteria</taxon>
        <taxon>Pasteurellales</taxon>
        <taxon>Pasteurellaceae</taxon>
        <taxon>Haemophilus</taxon>
    </lineage>
</organism>
<sequence>MEQRIGMKLTKATPCGRPASVCGWYFTHPASNYFTLGRIDEDQAQDYAKRKGWDEREMMKWLGVVMK</sequence>
<dbReference type="SUPFAM" id="SSF56507">
    <property type="entry name" value="Methionine synthase activation domain-like"/>
    <property type="match status" value="1"/>
</dbReference>
<protein>
    <submittedName>
        <fullName evidence="3">Homocysteine-N5-methyltetrahydrofolate transmethylase, B12-dependent</fullName>
        <ecNumber evidence="3">2.1.1.13</ecNumber>
    </submittedName>
</protein>
<keyword evidence="1 3" id="KW-0489">Methyltransferase</keyword>
<dbReference type="InterPro" id="IPR037010">
    <property type="entry name" value="VitB12-dep_Met_synth_activ_sf"/>
</dbReference>
<dbReference type="EC" id="2.1.1.13" evidence="3"/>
<dbReference type="Pfam" id="PF02965">
    <property type="entry name" value="Met_synt_B12"/>
    <property type="match status" value="1"/>
</dbReference>
<dbReference type="AlphaFoldDB" id="A0A2X1PZ98"/>
<dbReference type="PANTHER" id="PTHR45833">
    <property type="entry name" value="METHIONINE SYNTHASE"/>
    <property type="match status" value="1"/>
</dbReference>
<evidence type="ECO:0000313" key="4">
    <source>
        <dbReference type="Proteomes" id="UP000249936"/>
    </source>
</evidence>
<evidence type="ECO:0000259" key="2">
    <source>
        <dbReference type="PROSITE" id="PS50974"/>
    </source>
</evidence>
<dbReference type="EMBL" id="UASK01000006">
    <property type="protein sequence ID" value="SPX42443.1"/>
    <property type="molecule type" value="Genomic_DNA"/>
</dbReference>
<dbReference type="InterPro" id="IPR050554">
    <property type="entry name" value="Met_Synthase/Corrinoid"/>
</dbReference>
<proteinExistence type="predicted"/>
<reference evidence="3 4" key="1">
    <citation type="submission" date="2018-06" db="EMBL/GenBank/DDBJ databases">
        <authorList>
            <consortium name="Pathogen Informatics"/>
            <person name="Doyle S."/>
        </authorList>
    </citation>
    <scope>NUCLEOTIDE SEQUENCE [LARGE SCALE GENOMIC DNA]</scope>
    <source>
        <strain evidence="3 4">NCTC11872</strain>
    </source>
</reference>
<evidence type="ECO:0000256" key="1">
    <source>
        <dbReference type="PROSITE-ProRule" id="PRU00346"/>
    </source>
</evidence>
<dbReference type="GO" id="GO:0032259">
    <property type="term" value="P:methylation"/>
    <property type="evidence" value="ECO:0007669"/>
    <property type="project" value="UniProtKB-KW"/>
</dbReference>
<accession>A0A2X1PZ98</accession>
<dbReference type="Proteomes" id="UP000249936">
    <property type="component" value="Unassembled WGS sequence"/>
</dbReference>
<name>A0A2X1PZ98_HAEIF</name>
<keyword evidence="1 3" id="KW-0808">Transferase</keyword>
<gene>
    <name evidence="3" type="primary">metH_1</name>
    <name evidence="3" type="ORF">NCTC11872_02075</name>
</gene>
<evidence type="ECO:0000313" key="3">
    <source>
        <dbReference type="EMBL" id="SPX42443.1"/>
    </source>
</evidence>
<dbReference type="InterPro" id="IPR004223">
    <property type="entry name" value="VitB12-dep_Met_synth_activ_dom"/>
</dbReference>
<dbReference type="GO" id="GO:0008705">
    <property type="term" value="F:methionine synthase activity"/>
    <property type="evidence" value="ECO:0007669"/>
    <property type="project" value="UniProtKB-EC"/>
</dbReference>
<dbReference type="PROSITE" id="PS50974">
    <property type="entry name" value="ADOMET_ACTIVATION"/>
    <property type="match status" value="1"/>
</dbReference>